<dbReference type="GO" id="GO:0006397">
    <property type="term" value="P:mRNA processing"/>
    <property type="evidence" value="ECO:0007669"/>
    <property type="project" value="UniProtKB-KW"/>
</dbReference>
<keyword evidence="5" id="KW-0507">mRNA processing</keyword>
<feature type="compositionally biased region" description="Basic and acidic residues" evidence="11">
    <location>
        <begin position="515"/>
        <end position="524"/>
    </location>
</feature>
<dbReference type="VEuPathDB" id="FungiDB:C5L36_0C04010"/>
<feature type="compositionally biased region" description="Low complexity" evidence="11">
    <location>
        <begin position="998"/>
        <end position="1018"/>
    </location>
</feature>
<feature type="compositionally biased region" description="Low complexity" evidence="11">
    <location>
        <begin position="721"/>
        <end position="730"/>
    </location>
</feature>
<feature type="compositionally biased region" description="Low complexity" evidence="11">
    <location>
        <begin position="1077"/>
        <end position="1086"/>
    </location>
</feature>
<feature type="compositionally biased region" description="Polar residues" evidence="11">
    <location>
        <begin position="609"/>
        <end position="639"/>
    </location>
</feature>
<dbReference type="Gene3D" id="3.90.79.10">
    <property type="entry name" value="Nucleoside Triphosphate Pyrophosphohydrolase"/>
    <property type="match status" value="1"/>
</dbReference>
<dbReference type="PANTHER" id="PTHR23114">
    <property type="entry name" value="M7GPPPN-MRNA HYDROLASE"/>
    <property type="match status" value="1"/>
</dbReference>
<dbReference type="eggNOG" id="KOG2937">
    <property type="taxonomic scope" value="Eukaryota"/>
</dbReference>
<feature type="compositionally biased region" description="Polar residues" evidence="11">
    <location>
        <begin position="1244"/>
        <end position="1253"/>
    </location>
</feature>
<feature type="compositionally biased region" description="Low complexity" evidence="11">
    <location>
        <begin position="1214"/>
        <end position="1231"/>
    </location>
</feature>
<feature type="compositionally biased region" description="Polar residues" evidence="11">
    <location>
        <begin position="743"/>
        <end position="758"/>
    </location>
</feature>
<feature type="region of interest" description="Disordered" evidence="11">
    <location>
        <begin position="887"/>
        <end position="1128"/>
    </location>
</feature>
<dbReference type="InterPro" id="IPR015797">
    <property type="entry name" value="NUDIX_hydrolase-like_dom_sf"/>
</dbReference>
<dbReference type="GO" id="GO:0140933">
    <property type="term" value="F:5'-(N(7)-methylguanosine 5'-triphospho)-[mRNA] hydrolase activity"/>
    <property type="evidence" value="ECO:0007669"/>
    <property type="project" value="InterPro"/>
</dbReference>
<evidence type="ECO:0000256" key="9">
    <source>
        <dbReference type="ARBA" id="ARBA00023161"/>
    </source>
</evidence>
<keyword evidence="9" id="KW-0866">Nonsense-mediated mRNA decay</keyword>
<dbReference type="InterPro" id="IPR036189">
    <property type="entry name" value="DCP2_BoxA_sf"/>
</dbReference>
<evidence type="ECO:0000256" key="1">
    <source>
        <dbReference type="ARBA" id="ARBA00001936"/>
    </source>
</evidence>
<evidence type="ECO:0000256" key="2">
    <source>
        <dbReference type="ARBA" id="ARBA00004201"/>
    </source>
</evidence>
<evidence type="ECO:0000256" key="10">
    <source>
        <dbReference type="ARBA" id="ARBA00023211"/>
    </source>
</evidence>
<feature type="compositionally biased region" description="Polar residues" evidence="11">
    <location>
        <begin position="1099"/>
        <end position="1114"/>
    </location>
</feature>
<comment type="subcellular location">
    <subcellularLocation>
        <location evidence="2">Cytoplasm</location>
        <location evidence="2">P-body</location>
    </subcellularLocation>
</comment>
<feature type="compositionally biased region" description="Low complexity" evidence="11">
    <location>
        <begin position="858"/>
        <end position="871"/>
    </location>
</feature>
<gene>
    <name evidence="13" type="ORF">JL09_g308</name>
</gene>
<feature type="region of interest" description="Disordered" evidence="11">
    <location>
        <begin position="1213"/>
        <end position="1278"/>
    </location>
</feature>
<feature type="compositionally biased region" description="Polar residues" evidence="11">
    <location>
        <begin position="400"/>
        <end position="417"/>
    </location>
</feature>
<evidence type="ECO:0000256" key="3">
    <source>
        <dbReference type="ARBA" id="ARBA00005279"/>
    </source>
</evidence>
<dbReference type="SUPFAM" id="SSF55811">
    <property type="entry name" value="Nudix"/>
    <property type="match status" value="1"/>
</dbReference>
<dbReference type="FunFam" id="3.90.79.10:FF:000045">
    <property type="entry name" value="mRNA-decapping enzyme 2"/>
    <property type="match status" value="1"/>
</dbReference>
<dbReference type="InterPro" id="IPR020084">
    <property type="entry name" value="NUDIX_hydrolase_CS"/>
</dbReference>
<dbReference type="PANTHER" id="PTHR23114:SF17">
    <property type="entry name" value="M7GPPPN-MRNA HYDROLASE"/>
    <property type="match status" value="1"/>
</dbReference>
<dbReference type="PROSITE" id="PS51462">
    <property type="entry name" value="NUDIX"/>
    <property type="match status" value="1"/>
</dbReference>
<evidence type="ECO:0000256" key="6">
    <source>
        <dbReference type="ARBA" id="ARBA00022723"/>
    </source>
</evidence>
<keyword evidence="8" id="KW-0694">RNA-binding</keyword>
<dbReference type="GO" id="GO:0000290">
    <property type="term" value="P:deadenylation-dependent decapping of nuclear-transcribed mRNA"/>
    <property type="evidence" value="ECO:0007669"/>
    <property type="project" value="InterPro"/>
</dbReference>
<dbReference type="SMART" id="SM01125">
    <property type="entry name" value="DCP2"/>
    <property type="match status" value="1"/>
</dbReference>
<keyword evidence="7" id="KW-0378">Hydrolase</keyword>
<keyword evidence="6" id="KW-0479">Metal-binding</keyword>
<dbReference type="Proteomes" id="UP000029867">
    <property type="component" value="Unassembled WGS sequence"/>
</dbReference>
<dbReference type="Pfam" id="PF00293">
    <property type="entry name" value="NUDIX"/>
    <property type="match status" value="1"/>
</dbReference>
<feature type="compositionally biased region" description="Polar residues" evidence="11">
    <location>
        <begin position="937"/>
        <end position="947"/>
    </location>
</feature>
<dbReference type="GO" id="GO:0000932">
    <property type="term" value="C:P-body"/>
    <property type="evidence" value="ECO:0007669"/>
    <property type="project" value="UniProtKB-SubCell"/>
</dbReference>
<protein>
    <recommendedName>
        <fullName evidence="12">Nudix hydrolase domain-containing protein</fullName>
    </recommendedName>
</protein>
<evidence type="ECO:0000256" key="5">
    <source>
        <dbReference type="ARBA" id="ARBA00022664"/>
    </source>
</evidence>
<evidence type="ECO:0000256" key="7">
    <source>
        <dbReference type="ARBA" id="ARBA00022801"/>
    </source>
</evidence>
<keyword evidence="4" id="KW-0963">Cytoplasm</keyword>
<feature type="compositionally biased region" description="Polar residues" evidence="11">
    <location>
        <begin position="581"/>
        <end position="591"/>
    </location>
</feature>
<feature type="compositionally biased region" description="Polar residues" evidence="11">
    <location>
        <begin position="538"/>
        <end position="552"/>
    </location>
</feature>
<evidence type="ECO:0000256" key="4">
    <source>
        <dbReference type="ARBA" id="ARBA00022490"/>
    </source>
</evidence>
<feature type="region of interest" description="Disordered" evidence="11">
    <location>
        <begin position="454"/>
        <end position="779"/>
    </location>
</feature>
<feature type="compositionally biased region" description="Acidic residues" evidence="11">
    <location>
        <begin position="1258"/>
        <end position="1278"/>
    </location>
</feature>
<dbReference type="HOGENOM" id="CLU_262062_0_0_1"/>
<feature type="compositionally biased region" description="Polar residues" evidence="11">
    <location>
        <begin position="678"/>
        <end position="700"/>
    </location>
</feature>
<keyword evidence="10" id="KW-0464">Manganese</keyword>
<feature type="compositionally biased region" description="Low complexity" evidence="11">
    <location>
        <begin position="642"/>
        <end position="662"/>
    </location>
</feature>
<feature type="region of interest" description="Disordered" evidence="11">
    <location>
        <begin position="400"/>
        <end position="422"/>
    </location>
</feature>
<feature type="domain" description="Nudix hydrolase" evidence="12">
    <location>
        <begin position="99"/>
        <end position="225"/>
    </location>
</feature>
<evidence type="ECO:0000313" key="13">
    <source>
        <dbReference type="EMBL" id="KGK40439.1"/>
    </source>
</evidence>
<comment type="similarity">
    <text evidence="3">Belongs to the Nudix hydrolase family. DCP2 subfamily.</text>
</comment>
<feature type="compositionally biased region" description="Polar residues" evidence="11">
    <location>
        <begin position="1034"/>
        <end position="1056"/>
    </location>
</feature>
<feature type="compositionally biased region" description="Low complexity" evidence="11">
    <location>
        <begin position="459"/>
        <end position="469"/>
    </location>
</feature>
<organism evidence="13 14">
    <name type="scientific">Pichia kudriavzevii</name>
    <name type="common">Yeast</name>
    <name type="synonym">Issatchenkia orientalis</name>
    <dbReference type="NCBI Taxonomy" id="4909"/>
    <lineage>
        <taxon>Eukaryota</taxon>
        <taxon>Fungi</taxon>
        <taxon>Dikarya</taxon>
        <taxon>Ascomycota</taxon>
        <taxon>Saccharomycotina</taxon>
        <taxon>Pichiomycetes</taxon>
        <taxon>Pichiales</taxon>
        <taxon>Pichiaceae</taxon>
        <taxon>Pichia</taxon>
    </lineage>
</organism>
<dbReference type="CDD" id="cd03672">
    <property type="entry name" value="NUDIX_Dcp2p_Nudt20"/>
    <property type="match status" value="1"/>
</dbReference>
<evidence type="ECO:0000256" key="11">
    <source>
        <dbReference type="SAM" id="MobiDB-lite"/>
    </source>
</evidence>
<feature type="compositionally biased region" description="Basic and acidic residues" evidence="11">
    <location>
        <begin position="475"/>
        <end position="501"/>
    </location>
</feature>
<dbReference type="Gene3D" id="1.10.10.1050">
    <property type="entry name" value="Dcp2, box A domain"/>
    <property type="match status" value="1"/>
</dbReference>
<dbReference type="InterPro" id="IPR044099">
    <property type="entry name" value="Dcp2_NUDIX"/>
</dbReference>
<dbReference type="GO" id="GO:0030145">
    <property type="term" value="F:manganese ion binding"/>
    <property type="evidence" value="ECO:0007669"/>
    <property type="project" value="InterPro"/>
</dbReference>
<comment type="caution">
    <text evidence="13">The sequence shown here is derived from an EMBL/GenBank/DDBJ whole genome shotgun (WGS) entry which is preliminary data.</text>
</comment>
<dbReference type="GO" id="GO:0003723">
    <property type="term" value="F:RNA binding"/>
    <property type="evidence" value="ECO:0007669"/>
    <property type="project" value="UniProtKB-KW"/>
</dbReference>
<evidence type="ECO:0000256" key="8">
    <source>
        <dbReference type="ARBA" id="ARBA00022884"/>
    </source>
</evidence>
<dbReference type="EMBL" id="JQFK01000002">
    <property type="protein sequence ID" value="KGK40439.1"/>
    <property type="molecule type" value="Genomic_DNA"/>
</dbReference>
<dbReference type="PROSITE" id="PS00893">
    <property type="entry name" value="NUDIX_BOX"/>
    <property type="match status" value="1"/>
</dbReference>
<dbReference type="InterPro" id="IPR000086">
    <property type="entry name" value="NUDIX_hydrolase_dom"/>
</dbReference>
<dbReference type="GO" id="GO:0000184">
    <property type="term" value="P:nuclear-transcribed mRNA catabolic process, nonsense-mediated decay"/>
    <property type="evidence" value="ECO:0007669"/>
    <property type="project" value="UniProtKB-KW"/>
</dbReference>
<evidence type="ECO:0000313" key="14">
    <source>
        <dbReference type="Proteomes" id="UP000029867"/>
    </source>
</evidence>
<proteinExistence type="inferred from homology"/>
<feature type="region of interest" description="Disordered" evidence="11">
    <location>
        <begin position="857"/>
        <end position="876"/>
    </location>
</feature>
<feature type="compositionally biased region" description="Polar residues" evidence="11">
    <location>
        <begin position="888"/>
        <end position="908"/>
    </location>
</feature>
<comment type="cofactor">
    <cofactor evidence="1">
        <name>Mn(2+)</name>
        <dbReference type="ChEBI" id="CHEBI:29035"/>
    </cofactor>
</comment>
<reference evidence="14" key="1">
    <citation type="journal article" date="2014" name="Microb. Cell Fact.">
        <title>Exploiting Issatchenkia orientalis SD108 for succinic acid production.</title>
        <authorList>
            <person name="Xiao H."/>
            <person name="Shao Z."/>
            <person name="Jiang Y."/>
            <person name="Dole S."/>
            <person name="Zhao H."/>
        </authorList>
    </citation>
    <scope>NUCLEOTIDE SEQUENCE [LARGE SCALE GENOMIC DNA]</scope>
    <source>
        <strain evidence="14">SD108</strain>
    </source>
</reference>
<sequence>MSIPLREGFVDETLERCLEDLLVRFVVNCPEEDLSSIERVLFQIEEAHWFYQDFLRTLNPLLPSMKMKQFTNTLIAQCPLIWKWGDPSEALAQFGKYKSTIPVRGCALLTPAMDKILLVKGIESSSWGFPRGKISKDESDVDCALRELEEETGFDATDLIDEDAFVERTIKGKNYKIYIVKNVPEDTVFSPKVRCEIVDIQWKEIKQLSKAVKTSGNYYLVGSMLKSIISYIKRIKNNDSEQELKRLATIQLKKILGINEFSTDKEEYETADPGRALLSALQSSAKGAQVPTELEKQIVTQNQTMLQQYPQQFQQPQQLQQQLPVHPNLQGLSSHPFMSPNLLSLQQNRMIPAHSHNPFALQMFNPYMAPFGVPPHMMFNNPPVPPIMGAGVSSQSMQLAPSASTFSKPQFSLANKRQSTENSKELLSILKSKPKQEQKKSNSIELLNILRKEPVNQQSSPSSAPSSAPVPIRILKREKPPTKEESKLDSFSATEEKERSNSRNVQEPLDITEPANKETSRDISKPLSSGKPIVLLRKNSNISAFSTTGTSKPETKIEPLREAPSSIGADGVAQKTKQKPQKSLDNLSLLNMPNPDNIKDPSAELLNILKNSPATGNATPANSTPGSRSASVNASSDPSRNLLDLLKSKPTTPLPLRTSRSPELGSSKDLLDVLKGKPNNSNDQVSSQNLSNMSHAQSGTPVAASPDSDPSKNLLDKLRSTPRTPVVTDTDPSKDLLNMLKSKPTTHNSPVPSQSADLLSTKAAKTAAPNTPSVDPSKDLLSLLKDEKVPPVSSVMDTSDKLLSMLKSKNDTDETPANKEADSTAAILEAHNQARTTPIAVSQDELVDLLKNAKKSTEYNTTPNHTTTSATKPSSKQSACLLSVLKGPSSQNVKNSNISAFSTTGTSKPETKIEPLREAPSSIGADGVAQKTKQKPQKSLDNLSLLNMPNPDNIKDPSAELLNILKNSPATGNATPANSTPGSRSASVNASSDPSRNLLDLLKSKPTTPLPLRTSRSPELGSSKDLLDVLKGKPNNSNDQVSSQNLSNMSHAQSGTPVAASPDSDPSKNLLDKLRSTPRTPVVTDTDPSKDLLNMLKSKPTTHNSPVPSQSADLLSTKAAKTAAPNTPFVDPSKDLLSLLKDEKVPPVSSVMDTSDKLLSMLKSKNDTDETPANKEADSTAAILEAHNQARTTPIAVSQDELVDLLKNAKKSTEYNTTPNHTTTSATTPSSKQSACLLSVLKGPSSQNVSDVTFNNDSDSDDEEDEFQDFEDFDDVDDIEGEYILNGGLYADD</sequence>
<dbReference type="Pfam" id="PF05026">
    <property type="entry name" value="DCP2"/>
    <property type="match status" value="1"/>
</dbReference>
<accession>A0A099P8B8</accession>
<evidence type="ECO:0000259" key="12">
    <source>
        <dbReference type="PROSITE" id="PS51462"/>
    </source>
</evidence>
<dbReference type="InterPro" id="IPR007722">
    <property type="entry name" value="DCP2_BoxA"/>
</dbReference>
<dbReference type="SUPFAM" id="SSF140586">
    <property type="entry name" value="Dcp2 domain-like"/>
    <property type="match status" value="1"/>
</dbReference>
<name>A0A099P8B8_PICKU</name>
<feature type="compositionally biased region" description="Polar residues" evidence="11">
    <location>
        <begin position="965"/>
        <end position="995"/>
    </location>
</feature>